<dbReference type="Pfam" id="PF13231">
    <property type="entry name" value="PMT_2"/>
    <property type="match status" value="1"/>
</dbReference>
<evidence type="ECO:0000256" key="3">
    <source>
        <dbReference type="ARBA" id="ARBA00022676"/>
    </source>
</evidence>
<evidence type="ECO:0000256" key="8">
    <source>
        <dbReference type="SAM" id="Phobius"/>
    </source>
</evidence>
<feature type="transmembrane region" description="Helical" evidence="8">
    <location>
        <begin position="157"/>
        <end position="183"/>
    </location>
</feature>
<proteinExistence type="predicted"/>
<name>A0A495IG05_9MICO</name>
<keyword evidence="4 10" id="KW-0808">Transferase</keyword>
<protein>
    <submittedName>
        <fullName evidence="10">Mannosyltransferase</fullName>
    </submittedName>
</protein>
<reference evidence="10 11" key="1">
    <citation type="submission" date="2018-10" db="EMBL/GenBank/DDBJ databases">
        <title>Sequencing the genomes of 1000 actinobacteria strains.</title>
        <authorList>
            <person name="Klenk H.-P."/>
        </authorList>
    </citation>
    <scope>NUCLEOTIDE SEQUENCE [LARGE SCALE GENOMIC DNA]</scope>
    <source>
        <strain evidence="10 11">DSM 17894</strain>
    </source>
</reference>
<dbReference type="PANTHER" id="PTHR33908">
    <property type="entry name" value="MANNOSYLTRANSFERASE YKCB-RELATED"/>
    <property type="match status" value="1"/>
</dbReference>
<dbReference type="GO" id="GO:0010041">
    <property type="term" value="P:response to iron(III) ion"/>
    <property type="evidence" value="ECO:0007669"/>
    <property type="project" value="TreeGrafter"/>
</dbReference>
<evidence type="ECO:0000256" key="4">
    <source>
        <dbReference type="ARBA" id="ARBA00022679"/>
    </source>
</evidence>
<dbReference type="GO" id="GO:0005886">
    <property type="term" value="C:plasma membrane"/>
    <property type="evidence" value="ECO:0007669"/>
    <property type="project" value="UniProtKB-SubCell"/>
</dbReference>
<feature type="transmembrane region" description="Helical" evidence="8">
    <location>
        <begin position="297"/>
        <end position="318"/>
    </location>
</feature>
<dbReference type="AlphaFoldDB" id="A0A495IG05"/>
<dbReference type="Proteomes" id="UP000280008">
    <property type="component" value="Unassembled WGS sequence"/>
</dbReference>
<feature type="transmembrane region" description="Helical" evidence="8">
    <location>
        <begin position="126"/>
        <end position="145"/>
    </location>
</feature>
<keyword evidence="7 8" id="KW-0472">Membrane</keyword>
<evidence type="ECO:0000259" key="9">
    <source>
        <dbReference type="Pfam" id="PF13231"/>
    </source>
</evidence>
<feature type="transmembrane region" description="Helical" evidence="8">
    <location>
        <begin position="236"/>
        <end position="263"/>
    </location>
</feature>
<dbReference type="GO" id="GO:0009103">
    <property type="term" value="P:lipopolysaccharide biosynthetic process"/>
    <property type="evidence" value="ECO:0007669"/>
    <property type="project" value="UniProtKB-ARBA"/>
</dbReference>
<evidence type="ECO:0000313" key="11">
    <source>
        <dbReference type="Proteomes" id="UP000280008"/>
    </source>
</evidence>
<feature type="transmembrane region" description="Helical" evidence="8">
    <location>
        <begin position="324"/>
        <end position="343"/>
    </location>
</feature>
<dbReference type="InterPro" id="IPR038731">
    <property type="entry name" value="RgtA/B/C-like"/>
</dbReference>
<comment type="subcellular location">
    <subcellularLocation>
        <location evidence="1">Cell membrane</location>
        <topology evidence="1">Multi-pass membrane protein</topology>
    </subcellularLocation>
</comment>
<accession>A0A495IG05</accession>
<gene>
    <name evidence="10" type="ORF">C8E83_1380</name>
</gene>
<feature type="transmembrane region" description="Helical" evidence="8">
    <location>
        <begin position="44"/>
        <end position="66"/>
    </location>
</feature>
<evidence type="ECO:0000256" key="2">
    <source>
        <dbReference type="ARBA" id="ARBA00022475"/>
    </source>
</evidence>
<keyword evidence="3 10" id="KW-0328">Glycosyltransferase</keyword>
<evidence type="ECO:0000256" key="5">
    <source>
        <dbReference type="ARBA" id="ARBA00022692"/>
    </source>
</evidence>
<organism evidence="10 11">
    <name type="scientific">Frondihabitans australicus</name>
    <dbReference type="NCBI Taxonomy" id="386892"/>
    <lineage>
        <taxon>Bacteria</taxon>
        <taxon>Bacillati</taxon>
        <taxon>Actinomycetota</taxon>
        <taxon>Actinomycetes</taxon>
        <taxon>Micrococcales</taxon>
        <taxon>Microbacteriaceae</taxon>
        <taxon>Frondihabitans</taxon>
    </lineage>
</organism>
<dbReference type="PANTHER" id="PTHR33908:SF3">
    <property type="entry name" value="UNDECAPRENYL PHOSPHATE-ALPHA-4-AMINO-4-DEOXY-L-ARABINOSE ARABINOSYL TRANSFERASE"/>
    <property type="match status" value="1"/>
</dbReference>
<dbReference type="EMBL" id="RBKS01000001">
    <property type="protein sequence ID" value="RKR74271.1"/>
    <property type="molecule type" value="Genomic_DNA"/>
</dbReference>
<dbReference type="GO" id="GO:0016763">
    <property type="term" value="F:pentosyltransferase activity"/>
    <property type="evidence" value="ECO:0007669"/>
    <property type="project" value="TreeGrafter"/>
</dbReference>
<feature type="transmembrane region" description="Helical" evidence="8">
    <location>
        <begin position="355"/>
        <end position="378"/>
    </location>
</feature>
<feature type="domain" description="Glycosyltransferase RgtA/B/C/D-like" evidence="9">
    <location>
        <begin position="66"/>
        <end position="211"/>
    </location>
</feature>
<keyword evidence="2" id="KW-1003">Cell membrane</keyword>
<dbReference type="PROSITE" id="PS51257">
    <property type="entry name" value="PROKAR_LIPOPROTEIN"/>
    <property type="match status" value="1"/>
</dbReference>
<sequence>MIRRSAWLLALVAAVVSACGSWIPSLWGDEAASVLSATRPLPSLARMLTHVDAVHGTFYFGLHWWIRIAGTSPFAVRLPDAIAVGLAVVAVVLLVGRLADPATAVVAGLVCLLLPRMTYTGEEARSYAFSAAIAAWLLLLVVDLARGRLRGTRWWIVYGALLALGIYVFLYLALFLAAHALVLAASRARRGAWRAWAVAVVCALVATAPLLVLAMLERSQIASLAGDTTTDFRSLAVGLWFTTSLYAAVAWLLIVVATAFWVVAVIRAVRTPRDADGVSEPGDDPAPRAPRPPSLELVGLAWLVLPGALLLLSNLVVADFTGRYLTMSAPGAALLIAAGLRRLAGLRLPRAVGPASARVPALGVLTALVLASAVPAYLSQRTPYAKNGSDWAEISALVGAHSGGAGAIVFDESAKTSRNPRLALHTYPAGFRGLDDVTLRVPYAENSTWYDATYTVPEALALGRFAGVTTVWLVEYSSGGTTDTSGLADLERAGYRVRETYRTHSSEILRLEK</sequence>
<evidence type="ECO:0000256" key="1">
    <source>
        <dbReference type="ARBA" id="ARBA00004651"/>
    </source>
</evidence>
<comment type="caution">
    <text evidence="10">The sequence shown here is derived from an EMBL/GenBank/DDBJ whole genome shotgun (WGS) entry which is preliminary data.</text>
</comment>
<evidence type="ECO:0000313" key="10">
    <source>
        <dbReference type="EMBL" id="RKR74271.1"/>
    </source>
</evidence>
<feature type="transmembrane region" description="Helical" evidence="8">
    <location>
        <begin position="78"/>
        <end position="96"/>
    </location>
</feature>
<evidence type="ECO:0000256" key="6">
    <source>
        <dbReference type="ARBA" id="ARBA00022989"/>
    </source>
</evidence>
<feature type="transmembrane region" description="Helical" evidence="8">
    <location>
        <begin position="195"/>
        <end position="216"/>
    </location>
</feature>
<keyword evidence="6 8" id="KW-1133">Transmembrane helix</keyword>
<keyword evidence="5 8" id="KW-0812">Transmembrane</keyword>
<evidence type="ECO:0000256" key="7">
    <source>
        <dbReference type="ARBA" id="ARBA00023136"/>
    </source>
</evidence>
<dbReference type="InterPro" id="IPR050297">
    <property type="entry name" value="LipidA_mod_glycosyltrf_83"/>
</dbReference>
<keyword evidence="11" id="KW-1185">Reference proteome</keyword>